<dbReference type="PANTHER" id="PTHR37558">
    <property type="entry name" value="HTH CENPB-TYPE DOMAIN-CONTAINING PROTEIN"/>
    <property type="match status" value="1"/>
</dbReference>
<feature type="region of interest" description="Disordered" evidence="1">
    <location>
        <begin position="167"/>
        <end position="192"/>
    </location>
</feature>
<name>A0A8S9UE75_PHYIN</name>
<sequence>KLVESRRRNFTDEGLALLRQALRDRPFLQPRGSIPAGWDALAATLVADDSFPRENLSGNTASGRFDKLINAYRDHDADAATLSGEESEKVVLLDELIALIDDHAARTVASKATGGLKRQREEKASLAARQYNIPPKRRREAELKNLLISLKEKEIVDKKAEREELAMQHAREREEDKIKRTKQRLSDSIAFY</sequence>
<reference evidence="2" key="1">
    <citation type="submission" date="2020-03" db="EMBL/GenBank/DDBJ databases">
        <title>Hybrid Assembly of Korean Phytophthora infestans isolates.</title>
        <authorList>
            <person name="Prokchorchik M."/>
            <person name="Lee Y."/>
            <person name="Seo J."/>
            <person name="Cho J.-H."/>
            <person name="Park Y.-E."/>
            <person name="Jang D.-C."/>
            <person name="Im J.-S."/>
            <person name="Choi J.-G."/>
            <person name="Park H.-J."/>
            <person name="Lee G.-B."/>
            <person name="Lee Y.-G."/>
            <person name="Hong S.-Y."/>
            <person name="Cho K."/>
            <person name="Sohn K.H."/>
        </authorList>
    </citation>
    <scope>NUCLEOTIDE SEQUENCE</scope>
    <source>
        <strain evidence="2">KR_2_A2</strain>
    </source>
</reference>
<dbReference type="EMBL" id="JAACNO010001787">
    <property type="protein sequence ID" value="KAF4137569.1"/>
    <property type="molecule type" value="Genomic_DNA"/>
</dbReference>
<feature type="compositionally biased region" description="Basic and acidic residues" evidence="1">
    <location>
        <begin position="167"/>
        <end position="178"/>
    </location>
</feature>
<dbReference type="PANTHER" id="PTHR37558:SF1">
    <property type="entry name" value="HTH CENPB-TYPE DOMAIN-CONTAINING PROTEIN"/>
    <property type="match status" value="1"/>
</dbReference>
<accession>A0A8S9UE75</accession>
<protein>
    <submittedName>
        <fullName evidence="2">Uncharacterized protein</fullName>
    </submittedName>
</protein>
<evidence type="ECO:0000313" key="2">
    <source>
        <dbReference type="EMBL" id="KAF4137569.1"/>
    </source>
</evidence>
<feature type="non-terminal residue" evidence="2">
    <location>
        <position position="192"/>
    </location>
</feature>
<dbReference type="Proteomes" id="UP000704712">
    <property type="component" value="Unassembled WGS sequence"/>
</dbReference>
<dbReference type="AlphaFoldDB" id="A0A8S9UE75"/>
<evidence type="ECO:0000313" key="3">
    <source>
        <dbReference type="Proteomes" id="UP000704712"/>
    </source>
</evidence>
<gene>
    <name evidence="2" type="ORF">GN958_ATG13251</name>
</gene>
<comment type="caution">
    <text evidence="2">The sequence shown here is derived from an EMBL/GenBank/DDBJ whole genome shotgun (WGS) entry which is preliminary data.</text>
</comment>
<evidence type="ECO:0000256" key="1">
    <source>
        <dbReference type="SAM" id="MobiDB-lite"/>
    </source>
</evidence>
<proteinExistence type="predicted"/>
<organism evidence="2 3">
    <name type="scientific">Phytophthora infestans</name>
    <name type="common">Potato late blight agent</name>
    <name type="synonym">Botrytis infestans</name>
    <dbReference type="NCBI Taxonomy" id="4787"/>
    <lineage>
        <taxon>Eukaryota</taxon>
        <taxon>Sar</taxon>
        <taxon>Stramenopiles</taxon>
        <taxon>Oomycota</taxon>
        <taxon>Peronosporomycetes</taxon>
        <taxon>Peronosporales</taxon>
        <taxon>Peronosporaceae</taxon>
        <taxon>Phytophthora</taxon>
    </lineage>
</organism>